<dbReference type="GeneID" id="24565545"/>
<protein>
    <submittedName>
        <fullName evidence="2">Uncharacterized protein</fullName>
    </submittedName>
</protein>
<dbReference type="VEuPathDB" id="PiroplasmaDB:BBBOND_0309070"/>
<dbReference type="KEGG" id="bbig:BBBOND_0309070"/>
<evidence type="ECO:0000313" key="3">
    <source>
        <dbReference type="Proteomes" id="UP000033188"/>
    </source>
</evidence>
<dbReference type="OrthoDB" id="10475169at2759"/>
<name>A0A061DD03_BABBI</name>
<proteinExistence type="predicted"/>
<sequence>MKVVSKGEPLSNAEALAAVRKRLEEYRKQTAPPPSNEESGDVTMDDGTADDLPPLTALAGIGQEEPISAEMDEWYKRVKKLQRFHLDDASCSEVDADRTRFLEALERYLAPIS</sequence>
<feature type="compositionally biased region" description="Acidic residues" evidence="1">
    <location>
        <begin position="38"/>
        <end position="49"/>
    </location>
</feature>
<keyword evidence="3" id="KW-1185">Reference proteome</keyword>
<organism evidence="2 3">
    <name type="scientific">Babesia bigemina</name>
    <dbReference type="NCBI Taxonomy" id="5866"/>
    <lineage>
        <taxon>Eukaryota</taxon>
        <taxon>Sar</taxon>
        <taxon>Alveolata</taxon>
        <taxon>Apicomplexa</taxon>
        <taxon>Aconoidasida</taxon>
        <taxon>Piroplasmida</taxon>
        <taxon>Babesiidae</taxon>
        <taxon>Babesia</taxon>
    </lineage>
</organism>
<reference evidence="3" key="1">
    <citation type="journal article" date="2014" name="Nucleic Acids Res.">
        <title>The evolutionary dynamics of variant antigen genes in Babesia reveal a history of genomic innovation underlying host-parasite interaction.</title>
        <authorList>
            <person name="Jackson A.P."/>
            <person name="Otto T.D."/>
            <person name="Darby A."/>
            <person name="Ramaprasad A."/>
            <person name="Xia D."/>
            <person name="Echaide I.E."/>
            <person name="Farber M."/>
            <person name="Gahlot S."/>
            <person name="Gamble J."/>
            <person name="Gupta D."/>
            <person name="Gupta Y."/>
            <person name="Jackson L."/>
            <person name="Malandrin L."/>
            <person name="Malas T.B."/>
            <person name="Moussa E."/>
            <person name="Nair M."/>
            <person name="Reid A.J."/>
            <person name="Sanders M."/>
            <person name="Sharma J."/>
            <person name="Tracey A."/>
            <person name="Quail M.A."/>
            <person name="Weir W."/>
            <person name="Wastling J.M."/>
            <person name="Hall N."/>
            <person name="Willadsen P."/>
            <person name="Lingelbach K."/>
            <person name="Shiels B."/>
            <person name="Tait A."/>
            <person name="Berriman M."/>
            <person name="Allred D.R."/>
            <person name="Pain A."/>
        </authorList>
    </citation>
    <scope>NUCLEOTIDE SEQUENCE [LARGE SCALE GENOMIC DNA]</scope>
    <source>
        <strain evidence="3">Bond</strain>
    </source>
</reference>
<dbReference type="EMBL" id="LK391709">
    <property type="protein sequence ID" value="CDR97004.1"/>
    <property type="molecule type" value="Genomic_DNA"/>
</dbReference>
<evidence type="ECO:0000256" key="1">
    <source>
        <dbReference type="SAM" id="MobiDB-lite"/>
    </source>
</evidence>
<dbReference type="RefSeq" id="XP_012769190.1">
    <property type="nucleotide sequence ID" value="XM_012913736.1"/>
</dbReference>
<evidence type="ECO:0000313" key="2">
    <source>
        <dbReference type="EMBL" id="CDR97004.1"/>
    </source>
</evidence>
<feature type="region of interest" description="Disordered" evidence="1">
    <location>
        <begin position="25"/>
        <end position="56"/>
    </location>
</feature>
<gene>
    <name evidence="2" type="ORF">BBBOND_0309070</name>
</gene>
<accession>A0A061DD03</accession>
<dbReference type="Proteomes" id="UP000033188">
    <property type="component" value="Chromosome 3"/>
</dbReference>
<dbReference type="AlphaFoldDB" id="A0A061DD03"/>